<evidence type="ECO:0000313" key="2">
    <source>
        <dbReference type="Proteomes" id="UP001187192"/>
    </source>
</evidence>
<protein>
    <submittedName>
        <fullName evidence="1">Uncharacterized protein</fullName>
    </submittedName>
</protein>
<gene>
    <name evidence="1" type="ORF">TIFTF001_040678</name>
</gene>
<dbReference type="EMBL" id="BTGU01001549">
    <property type="protein sequence ID" value="GMN25215.1"/>
    <property type="molecule type" value="Genomic_DNA"/>
</dbReference>
<keyword evidence="2" id="KW-1185">Reference proteome</keyword>
<sequence length="106" mass="11884">MMMTAVLIGLMDTSKCKASSGTILWRSNGTNIIAYQEDPEMEFQMESETSRRILAQQIFVTRGTGRPDQASNCGQPRNRPYRCGGRASGSKPRNCRDIYDRSCIRG</sequence>
<dbReference type="Proteomes" id="UP001187192">
    <property type="component" value="Unassembled WGS sequence"/>
</dbReference>
<evidence type="ECO:0000313" key="1">
    <source>
        <dbReference type="EMBL" id="GMN25215.1"/>
    </source>
</evidence>
<accession>A0AA87Z675</accession>
<reference evidence="1" key="1">
    <citation type="submission" date="2023-07" db="EMBL/GenBank/DDBJ databases">
        <title>draft genome sequence of fig (Ficus carica).</title>
        <authorList>
            <person name="Takahashi T."/>
            <person name="Nishimura K."/>
        </authorList>
    </citation>
    <scope>NUCLEOTIDE SEQUENCE</scope>
</reference>
<organism evidence="1 2">
    <name type="scientific">Ficus carica</name>
    <name type="common">Common fig</name>
    <dbReference type="NCBI Taxonomy" id="3494"/>
    <lineage>
        <taxon>Eukaryota</taxon>
        <taxon>Viridiplantae</taxon>
        <taxon>Streptophyta</taxon>
        <taxon>Embryophyta</taxon>
        <taxon>Tracheophyta</taxon>
        <taxon>Spermatophyta</taxon>
        <taxon>Magnoliopsida</taxon>
        <taxon>eudicotyledons</taxon>
        <taxon>Gunneridae</taxon>
        <taxon>Pentapetalae</taxon>
        <taxon>rosids</taxon>
        <taxon>fabids</taxon>
        <taxon>Rosales</taxon>
        <taxon>Moraceae</taxon>
        <taxon>Ficeae</taxon>
        <taxon>Ficus</taxon>
    </lineage>
</organism>
<name>A0AA87Z675_FICCA</name>
<comment type="caution">
    <text evidence="1">The sequence shown here is derived from an EMBL/GenBank/DDBJ whole genome shotgun (WGS) entry which is preliminary data.</text>
</comment>
<dbReference type="AlphaFoldDB" id="A0AA87Z675"/>
<proteinExistence type="predicted"/>